<proteinExistence type="predicted"/>
<comment type="caution">
    <text evidence="1">The sequence shown here is derived from an EMBL/GenBank/DDBJ whole genome shotgun (WGS) entry which is preliminary data.</text>
</comment>
<evidence type="ECO:0000313" key="2">
    <source>
        <dbReference type="Proteomes" id="UP000309997"/>
    </source>
</evidence>
<dbReference type="Proteomes" id="UP000309997">
    <property type="component" value="Unassembled WGS sequence"/>
</dbReference>
<name>A0ACC4AI95_POPAL</name>
<sequence>MGLKTYWKVTEDQGYLDDLKGSQLKEFFDCMAPTVVNVENKKGGSGSGVIIDEGRHIITCARVLEGDLEPTIITASQKDGTKASISKYDRESDFCVLKYQKNKDDYAELYLGDDTVKNIGQEVYIISMSAILPHVFTAAKITGYGTYGTLGLDFGNKSQPMFMVSDISAVPGSSGAPVFDARGRVLGMVTHEHLGYRVVRKFVGNDAASLQATNTSMDDHGLCHGRDRGESSSSSSIEIQNQWREIQDLLKERLITQDDFPWKLPIPSSSGNVAVEEEEEGTLLKYVGGVDVSYSKELDSAAAASTAACGCGSLVVLDITTPTLQVVYQDFFLLTNFDVPYIPSFLAFREAPILLQLLQKMKNTDNPFYPQLLLVDGNGLLHPRGFGLACHLGVLANIPTIGIGKNLHHVDGLTQSGVRKLLQAKDSRGEDFITLTGSSGPVWGAAMRSTKGSCKPIYISVGHRVSLNTAIKIVKMICKYRVPEPIRQADIRSRDHLQKNSCGNGGTLQ</sequence>
<evidence type="ECO:0000313" key="1">
    <source>
        <dbReference type="EMBL" id="KAL3565933.1"/>
    </source>
</evidence>
<reference evidence="1 2" key="1">
    <citation type="journal article" date="2024" name="Plant Biotechnol. J.">
        <title>Genome and CRISPR/Cas9 system of a widespread forest tree (Populus alba) in the world.</title>
        <authorList>
            <person name="Liu Y.J."/>
            <person name="Jiang P.F."/>
            <person name="Han X.M."/>
            <person name="Li X.Y."/>
            <person name="Wang H.M."/>
            <person name="Wang Y.J."/>
            <person name="Wang X.X."/>
            <person name="Zeng Q.Y."/>
        </authorList>
    </citation>
    <scope>NUCLEOTIDE SEQUENCE [LARGE SCALE GENOMIC DNA]</scope>
    <source>
        <strain evidence="2">cv. PAL-ZL1</strain>
    </source>
</reference>
<organism evidence="1 2">
    <name type="scientific">Populus alba</name>
    <name type="common">White poplar</name>
    <dbReference type="NCBI Taxonomy" id="43335"/>
    <lineage>
        <taxon>Eukaryota</taxon>
        <taxon>Viridiplantae</taxon>
        <taxon>Streptophyta</taxon>
        <taxon>Embryophyta</taxon>
        <taxon>Tracheophyta</taxon>
        <taxon>Spermatophyta</taxon>
        <taxon>Magnoliopsida</taxon>
        <taxon>eudicotyledons</taxon>
        <taxon>Gunneridae</taxon>
        <taxon>Pentapetalae</taxon>
        <taxon>rosids</taxon>
        <taxon>fabids</taxon>
        <taxon>Malpighiales</taxon>
        <taxon>Salicaceae</taxon>
        <taxon>Saliceae</taxon>
        <taxon>Populus</taxon>
    </lineage>
</organism>
<accession>A0ACC4AI95</accession>
<protein>
    <submittedName>
        <fullName evidence="1">Uncharacterized protein</fullName>
    </submittedName>
</protein>
<keyword evidence="2" id="KW-1185">Reference proteome</keyword>
<dbReference type="EMBL" id="RCHU02000018">
    <property type="protein sequence ID" value="KAL3565933.1"/>
    <property type="molecule type" value="Genomic_DNA"/>
</dbReference>
<gene>
    <name evidence="1" type="ORF">D5086_031348</name>
</gene>